<protein>
    <recommendedName>
        <fullName evidence="1">KAP NTPase domain-containing protein</fullName>
    </recommendedName>
</protein>
<accession>A0A532V725</accession>
<sequence>MNEQEEKSVFPPEEPDFEDPKFNWEEWDKLGFKGVAENIVTDIEAFGTPLIYGVYGRWGSGKTSMMRAIQDCLKARNGYKTVWFDPWWYDHADKEQLFLGLLRKIEKEIAPQDNTTLTEIGVKFTAGAIAALRLVVDAGTSLLGIGKVTEDAKKFYKEALELIEGEQKKQIDAVEETRTNLCKAIDSLLKKDETLILVVDDLDRCLPDRAILLLDQLKNFLYLSRVVTVLGIDDEVFANMLNIHYQYHWGHQYLDKIIRHAYRLGKGTIEKCLATYLPYSDWLRRNENMYFLRALANLWSMTGEINPRIVHRTMTTFLQIIKIRPLESMSFGFKHPTGFFEGNMRKEWLSFLTKMNGMIPLPVSDSGGEFVKFTEDQCFGVCLWYTIALSKRFQLPLIQDKGGVLPLLLDPTEGFIPLWVVNRIYEIFKTWF</sequence>
<dbReference type="InterPro" id="IPR052754">
    <property type="entry name" value="NTPase_KAP_P-loop"/>
</dbReference>
<organism evidence="2 3">
    <name type="scientific">candidate division TA06 bacterium B3_TA06</name>
    <dbReference type="NCBI Taxonomy" id="2012487"/>
    <lineage>
        <taxon>Bacteria</taxon>
        <taxon>Bacteria division TA06</taxon>
    </lineage>
</organism>
<reference evidence="2 3" key="1">
    <citation type="submission" date="2017-06" db="EMBL/GenBank/DDBJ databases">
        <title>Novel microbial phyla capable of carbon fixation and sulfur reduction in deep-sea sediments.</title>
        <authorList>
            <person name="Huang J."/>
            <person name="Baker B."/>
            <person name="Wang Y."/>
        </authorList>
    </citation>
    <scope>NUCLEOTIDE SEQUENCE [LARGE SCALE GENOMIC DNA]</scope>
    <source>
        <strain evidence="2">B3_TA06</strain>
    </source>
</reference>
<gene>
    <name evidence="2" type="ORF">CEE36_05755</name>
</gene>
<dbReference type="InterPro" id="IPR027417">
    <property type="entry name" value="P-loop_NTPase"/>
</dbReference>
<dbReference type="PANTHER" id="PTHR22674">
    <property type="entry name" value="NTPASE, KAP FAMILY P-LOOP DOMAIN-CONTAINING 1"/>
    <property type="match status" value="1"/>
</dbReference>
<evidence type="ECO:0000313" key="2">
    <source>
        <dbReference type="EMBL" id="TKJ42989.1"/>
    </source>
</evidence>
<name>A0A532V725_UNCT6</name>
<dbReference type="EMBL" id="NJBO01000007">
    <property type="protein sequence ID" value="TKJ42989.1"/>
    <property type="molecule type" value="Genomic_DNA"/>
</dbReference>
<dbReference type="Proteomes" id="UP000317778">
    <property type="component" value="Unassembled WGS sequence"/>
</dbReference>
<evidence type="ECO:0000259" key="1">
    <source>
        <dbReference type="Pfam" id="PF07693"/>
    </source>
</evidence>
<evidence type="ECO:0000313" key="3">
    <source>
        <dbReference type="Proteomes" id="UP000317778"/>
    </source>
</evidence>
<feature type="domain" description="KAP NTPase" evidence="1">
    <location>
        <begin position="33"/>
        <end position="317"/>
    </location>
</feature>
<dbReference type="AlphaFoldDB" id="A0A532V725"/>
<proteinExistence type="predicted"/>
<dbReference type="Gene3D" id="3.40.50.300">
    <property type="entry name" value="P-loop containing nucleotide triphosphate hydrolases"/>
    <property type="match status" value="1"/>
</dbReference>
<dbReference type="SUPFAM" id="SSF52540">
    <property type="entry name" value="P-loop containing nucleoside triphosphate hydrolases"/>
    <property type="match status" value="1"/>
</dbReference>
<dbReference type="Pfam" id="PF07693">
    <property type="entry name" value="KAP_NTPase"/>
    <property type="match status" value="1"/>
</dbReference>
<comment type="caution">
    <text evidence="2">The sequence shown here is derived from an EMBL/GenBank/DDBJ whole genome shotgun (WGS) entry which is preliminary data.</text>
</comment>
<dbReference type="InterPro" id="IPR011646">
    <property type="entry name" value="KAP_P-loop"/>
</dbReference>
<dbReference type="PANTHER" id="PTHR22674:SF6">
    <property type="entry name" value="NTPASE KAP FAMILY P-LOOP DOMAIN-CONTAINING PROTEIN 1"/>
    <property type="match status" value="1"/>
</dbReference>